<evidence type="ECO:0008006" key="5">
    <source>
        <dbReference type="Google" id="ProtNLM"/>
    </source>
</evidence>
<gene>
    <name evidence="3" type="ORF">ACHAXA_001526</name>
</gene>
<keyword evidence="4" id="KW-1185">Reference proteome</keyword>
<dbReference type="PANTHER" id="PTHR36897">
    <property type="entry name" value="OS10G0351100-LIKE PROTEIN"/>
    <property type="match status" value="1"/>
</dbReference>
<dbReference type="AlphaFoldDB" id="A0ABD3RX27"/>
<dbReference type="Proteomes" id="UP001530377">
    <property type="component" value="Unassembled WGS sequence"/>
</dbReference>
<accession>A0ABD3RX27</accession>
<organism evidence="3 4">
    <name type="scientific">Cyclostephanos tholiformis</name>
    <dbReference type="NCBI Taxonomy" id="382380"/>
    <lineage>
        <taxon>Eukaryota</taxon>
        <taxon>Sar</taxon>
        <taxon>Stramenopiles</taxon>
        <taxon>Ochrophyta</taxon>
        <taxon>Bacillariophyta</taxon>
        <taxon>Coscinodiscophyceae</taxon>
        <taxon>Thalassiosirophycidae</taxon>
        <taxon>Stephanodiscales</taxon>
        <taxon>Stephanodiscaceae</taxon>
        <taxon>Cyclostephanos</taxon>
    </lineage>
</organism>
<proteinExistence type="predicted"/>
<protein>
    <recommendedName>
        <fullName evidence="5">N-acetyltransferase domain-containing protein</fullName>
    </recommendedName>
</protein>
<feature type="region of interest" description="Disordered" evidence="1">
    <location>
        <begin position="41"/>
        <end position="60"/>
    </location>
</feature>
<sequence length="258" mass="28440">MAALRRTSATKPSAAFLVCLLMAALERTACAFIIPTTKASRHNRRHQRGGSVGGAATTSTTTTTTAWSTATAIAEIDEITDFACRNGIELKFTTRGPGYRCVAASKSDPENVLGYVEGFIRPTGRILHADKMEIFKSAINSARRSEEGEFDGGGSFLGPGLLIAYVCLLHGRECGCETAEFLAIDDAEYQHKRLIRYYRMAGFREVRYVGEELKDIPDRLVWGGCGTLMTEDIDLILTKWTRIIRRSKAKMEGSIIQE</sequence>
<feature type="chain" id="PRO_5044781099" description="N-acetyltransferase domain-containing protein" evidence="2">
    <location>
        <begin position="32"/>
        <end position="258"/>
    </location>
</feature>
<name>A0ABD3RX27_9STRA</name>
<evidence type="ECO:0000256" key="2">
    <source>
        <dbReference type="SAM" id="SignalP"/>
    </source>
</evidence>
<keyword evidence="2" id="KW-0732">Signal</keyword>
<evidence type="ECO:0000313" key="3">
    <source>
        <dbReference type="EMBL" id="KAL3816788.1"/>
    </source>
</evidence>
<evidence type="ECO:0000256" key="1">
    <source>
        <dbReference type="SAM" id="MobiDB-lite"/>
    </source>
</evidence>
<evidence type="ECO:0000313" key="4">
    <source>
        <dbReference type="Proteomes" id="UP001530377"/>
    </source>
</evidence>
<reference evidence="3 4" key="1">
    <citation type="submission" date="2024-10" db="EMBL/GenBank/DDBJ databases">
        <title>Updated reference genomes for cyclostephanoid diatoms.</title>
        <authorList>
            <person name="Roberts W.R."/>
            <person name="Alverson A.J."/>
        </authorList>
    </citation>
    <scope>NUCLEOTIDE SEQUENCE [LARGE SCALE GENOMIC DNA]</scope>
    <source>
        <strain evidence="3 4">AJA228-03</strain>
    </source>
</reference>
<feature type="signal peptide" evidence="2">
    <location>
        <begin position="1"/>
        <end position="31"/>
    </location>
</feature>
<dbReference type="EMBL" id="JALLPB020000132">
    <property type="protein sequence ID" value="KAL3816788.1"/>
    <property type="molecule type" value="Genomic_DNA"/>
</dbReference>
<comment type="caution">
    <text evidence="3">The sequence shown here is derived from an EMBL/GenBank/DDBJ whole genome shotgun (WGS) entry which is preliminary data.</text>
</comment>
<dbReference type="PANTHER" id="PTHR36897:SF2">
    <property type="entry name" value="OS10G0350800 PROTEIN"/>
    <property type="match status" value="1"/>
</dbReference>